<organism evidence="2 3">
    <name type="scientific">Derxia gummosa DSM 723</name>
    <dbReference type="NCBI Taxonomy" id="1121388"/>
    <lineage>
        <taxon>Bacteria</taxon>
        <taxon>Pseudomonadati</taxon>
        <taxon>Pseudomonadota</taxon>
        <taxon>Betaproteobacteria</taxon>
        <taxon>Burkholderiales</taxon>
        <taxon>Alcaligenaceae</taxon>
        <taxon>Derxia</taxon>
    </lineage>
</organism>
<keyword evidence="1" id="KW-1133">Transmembrane helix</keyword>
<keyword evidence="1" id="KW-0812">Transmembrane</keyword>
<protein>
    <submittedName>
        <fullName evidence="3">DUF485 domain-containing protein</fullName>
    </submittedName>
</protein>
<name>A0A8B6X3G2_9BURK</name>
<dbReference type="InterPro" id="IPR052959">
    <property type="entry name" value="Inner_membrane_assoc"/>
</dbReference>
<evidence type="ECO:0000313" key="3">
    <source>
        <dbReference type="RefSeq" id="WP_028311170.1"/>
    </source>
</evidence>
<evidence type="ECO:0000313" key="2">
    <source>
        <dbReference type="Proteomes" id="UP000675920"/>
    </source>
</evidence>
<feature type="transmembrane region" description="Helical" evidence="1">
    <location>
        <begin position="58"/>
        <end position="83"/>
    </location>
</feature>
<dbReference type="OrthoDB" id="5297034at2"/>
<dbReference type="GO" id="GO:0005886">
    <property type="term" value="C:plasma membrane"/>
    <property type="evidence" value="ECO:0007669"/>
    <property type="project" value="TreeGrafter"/>
</dbReference>
<dbReference type="PANTHER" id="PTHR38598:SF1">
    <property type="entry name" value="INNER MEMBRANE PROTEIN YJCH"/>
    <property type="match status" value="1"/>
</dbReference>
<accession>A0A8B6X3G2</accession>
<evidence type="ECO:0000256" key="1">
    <source>
        <dbReference type="SAM" id="Phobius"/>
    </source>
</evidence>
<dbReference type="Proteomes" id="UP000675920">
    <property type="component" value="Unplaced"/>
</dbReference>
<dbReference type="Pfam" id="PF04341">
    <property type="entry name" value="DUF485"/>
    <property type="match status" value="1"/>
</dbReference>
<keyword evidence="1" id="KW-0472">Membrane</keyword>
<dbReference type="RefSeq" id="WP_028311170.1">
    <property type="nucleotide sequence ID" value="NZ_AXWS01000008.1"/>
</dbReference>
<dbReference type="AlphaFoldDB" id="A0A8B6X3G2"/>
<dbReference type="InterPro" id="IPR007436">
    <property type="entry name" value="DUF485"/>
</dbReference>
<dbReference type="PANTHER" id="PTHR38598">
    <property type="entry name" value="INNER MEMBRANE PROTEIN YJCH"/>
    <property type="match status" value="1"/>
</dbReference>
<proteinExistence type="predicted"/>
<reference evidence="3" key="1">
    <citation type="submission" date="2025-08" db="UniProtKB">
        <authorList>
            <consortium name="RefSeq"/>
        </authorList>
    </citation>
    <scope>IDENTIFICATION</scope>
</reference>
<sequence>MTDKVYARVRENPKFAELCAKRGRYAATMAGITAIVFYAFVLVVALDPQTLGKPVADGSALTVGVVAELLMFALFLTLTGLYVKRANGEFDALTAQVLAEAAKEPRR</sequence>
<keyword evidence="2" id="KW-1185">Reference proteome</keyword>
<feature type="transmembrane region" description="Helical" evidence="1">
    <location>
        <begin position="25"/>
        <end position="46"/>
    </location>
</feature>